<feature type="domain" description="ACT" evidence="3">
    <location>
        <begin position="130"/>
        <end position="199"/>
    </location>
</feature>
<reference evidence="4 5" key="1">
    <citation type="journal article" date="2019" name="Int. J. Syst. Evol. Microbiol.">
        <title>The Global Catalogue of Microorganisms (GCM) 10K type strain sequencing project: providing services to taxonomists for standard genome sequencing and annotation.</title>
        <authorList>
            <consortium name="The Broad Institute Genomics Platform"/>
            <consortium name="The Broad Institute Genome Sequencing Center for Infectious Disease"/>
            <person name="Wu L."/>
            <person name="Ma J."/>
        </authorList>
    </citation>
    <scope>NUCLEOTIDE SEQUENCE [LARGE SCALE GENOMIC DNA]</scope>
    <source>
        <strain evidence="4 5">JCM 12393</strain>
    </source>
</reference>
<dbReference type="InterPro" id="IPR000182">
    <property type="entry name" value="GNAT_dom"/>
</dbReference>
<evidence type="ECO:0000313" key="4">
    <source>
        <dbReference type="EMBL" id="GAA1392254.1"/>
    </source>
</evidence>
<dbReference type="CDD" id="cd02116">
    <property type="entry name" value="ACT"/>
    <property type="match status" value="1"/>
</dbReference>
<name>A0ABN1XX36_9ACTN</name>
<accession>A0ABN1XX36</accession>
<dbReference type="InterPro" id="IPR016181">
    <property type="entry name" value="Acyl_CoA_acyltransferase"/>
</dbReference>
<evidence type="ECO:0000259" key="3">
    <source>
        <dbReference type="PROSITE" id="PS51671"/>
    </source>
</evidence>
<dbReference type="InterPro" id="IPR002912">
    <property type="entry name" value="ACT_dom"/>
</dbReference>
<dbReference type="Gene3D" id="3.30.70.260">
    <property type="match status" value="1"/>
</dbReference>
<sequence>MEHLEKPKPGTVPTMNPSRAQRRGARGHRWRRDAVELAAVFLSVTTADLVAKLVVHGPDGPVVLAASATALLATALFHTWWSHRYRLHGPPAPDAPAPPAATDPAGTDPADTAEPLKGPLHDFEETALWRVRTTVRDSPGSLARVCAAFAARHVNIVSMQSHPLPAGAVDEFFVRAPRSLGRADLTALVAGAGGQDIWTGPADAHDLVDVPTHVLALATRTALDAAELPIALRRLFGRCGIRQYPGGAARDAAGVDGHVLRLPLPSGDLIELTRPQLPFTPTEFARAQALVELDTLLGPRVPDVRARLSLPAGADLTVRRADAADKEAALAMHHRCSPEALRKRYHGPVRDADRYLDHLLDARHGQTLAVETADGRIVALGHLMWDDDSAEVAVLVEDAWQRRGLGLDLMRRMSALALEAGVETVYAVTQSSNSGLIATMRRLAAPLDYQVEDGTLVITAHLAEAAEELPVPWQTRPGR</sequence>
<feature type="region of interest" description="Disordered" evidence="1">
    <location>
        <begin position="1"/>
        <end position="29"/>
    </location>
</feature>
<gene>
    <name evidence="4" type="ORF">GCM10009639_23440</name>
</gene>
<feature type="compositionally biased region" description="Pro residues" evidence="1">
    <location>
        <begin position="91"/>
        <end position="101"/>
    </location>
</feature>
<evidence type="ECO:0000313" key="5">
    <source>
        <dbReference type="Proteomes" id="UP001499863"/>
    </source>
</evidence>
<keyword evidence="5" id="KW-1185">Reference proteome</keyword>
<protein>
    <submittedName>
        <fullName evidence="4">GNAT family N-acetyltransferase</fullName>
    </submittedName>
</protein>
<dbReference type="PROSITE" id="PS51671">
    <property type="entry name" value="ACT"/>
    <property type="match status" value="1"/>
</dbReference>
<dbReference type="SUPFAM" id="SSF55729">
    <property type="entry name" value="Acyl-CoA N-acyltransferases (Nat)"/>
    <property type="match status" value="1"/>
</dbReference>
<evidence type="ECO:0000256" key="1">
    <source>
        <dbReference type="SAM" id="MobiDB-lite"/>
    </source>
</evidence>
<feature type="region of interest" description="Disordered" evidence="1">
    <location>
        <begin position="91"/>
        <end position="118"/>
    </location>
</feature>
<dbReference type="SUPFAM" id="SSF55021">
    <property type="entry name" value="ACT-like"/>
    <property type="match status" value="1"/>
</dbReference>
<proteinExistence type="predicted"/>
<evidence type="ECO:0000259" key="2">
    <source>
        <dbReference type="PROSITE" id="PS51186"/>
    </source>
</evidence>
<dbReference type="Gene3D" id="3.40.630.30">
    <property type="match status" value="1"/>
</dbReference>
<dbReference type="Proteomes" id="UP001499863">
    <property type="component" value="Unassembled WGS sequence"/>
</dbReference>
<feature type="compositionally biased region" description="Low complexity" evidence="1">
    <location>
        <begin position="102"/>
        <end position="113"/>
    </location>
</feature>
<feature type="domain" description="N-acetyltransferase" evidence="2">
    <location>
        <begin position="316"/>
        <end position="472"/>
    </location>
</feature>
<dbReference type="PROSITE" id="PS51186">
    <property type="entry name" value="GNAT"/>
    <property type="match status" value="1"/>
</dbReference>
<comment type="caution">
    <text evidence="4">The sequence shown here is derived from an EMBL/GenBank/DDBJ whole genome shotgun (WGS) entry which is preliminary data.</text>
</comment>
<dbReference type="CDD" id="cd04301">
    <property type="entry name" value="NAT_SF"/>
    <property type="match status" value="1"/>
</dbReference>
<feature type="compositionally biased region" description="Basic residues" evidence="1">
    <location>
        <begin position="20"/>
        <end position="29"/>
    </location>
</feature>
<dbReference type="EMBL" id="BAAAKJ010000122">
    <property type="protein sequence ID" value="GAA1392254.1"/>
    <property type="molecule type" value="Genomic_DNA"/>
</dbReference>
<dbReference type="Pfam" id="PF01842">
    <property type="entry name" value="ACT"/>
    <property type="match status" value="1"/>
</dbReference>
<dbReference type="InterPro" id="IPR045865">
    <property type="entry name" value="ACT-like_dom_sf"/>
</dbReference>
<dbReference type="RefSeq" id="WP_425554755.1">
    <property type="nucleotide sequence ID" value="NZ_BAAAKJ010000122.1"/>
</dbReference>
<dbReference type="Pfam" id="PF00583">
    <property type="entry name" value="Acetyltransf_1"/>
    <property type="match status" value="1"/>
</dbReference>
<organism evidence="4 5">
    <name type="scientific">Kitasatospora putterlickiae</name>
    <dbReference type="NCBI Taxonomy" id="221725"/>
    <lineage>
        <taxon>Bacteria</taxon>
        <taxon>Bacillati</taxon>
        <taxon>Actinomycetota</taxon>
        <taxon>Actinomycetes</taxon>
        <taxon>Kitasatosporales</taxon>
        <taxon>Streptomycetaceae</taxon>
        <taxon>Kitasatospora</taxon>
    </lineage>
</organism>